<accession>A0AAV4QRE0</accession>
<gene>
    <name evidence="1" type="ORF">CEXT_242171</name>
</gene>
<evidence type="ECO:0000313" key="1">
    <source>
        <dbReference type="EMBL" id="GIY11827.1"/>
    </source>
</evidence>
<evidence type="ECO:0000313" key="2">
    <source>
        <dbReference type="Proteomes" id="UP001054945"/>
    </source>
</evidence>
<protein>
    <submittedName>
        <fullName evidence="1">Uncharacterized protein</fullName>
    </submittedName>
</protein>
<comment type="caution">
    <text evidence="1">The sequence shown here is derived from an EMBL/GenBank/DDBJ whole genome shotgun (WGS) entry which is preliminary data.</text>
</comment>
<name>A0AAV4QRE0_CAEEX</name>
<dbReference type="AlphaFoldDB" id="A0AAV4QRE0"/>
<reference evidence="1 2" key="1">
    <citation type="submission" date="2021-06" db="EMBL/GenBank/DDBJ databases">
        <title>Caerostris extrusa draft genome.</title>
        <authorList>
            <person name="Kono N."/>
            <person name="Arakawa K."/>
        </authorList>
    </citation>
    <scope>NUCLEOTIDE SEQUENCE [LARGE SCALE GENOMIC DNA]</scope>
</reference>
<dbReference type="Proteomes" id="UP001054945">
    <property type="component" value="Unassembled WGS sequence"/>
</dbReference>
<sequence>MTVPASITMSTFAALHLA</sequence>
<dbReference type="EMBL" id="BPLR01006704">
    <property type="protein sequence ID" value="GIY11827.1"/>
    <property type="molecule type" value="Genomic_DNA"/>
</dbReference>
<proteinExistence type="predicted"/>
<organism evidence="1 2">
    <name type="scientific">Caerostris extrusa</name>
    <name type="common">Bark spider</name>
    <name type="synonym">Caerostris bankana</name>
    <dbReference type="NCBI Taxonomy" id="172846"/>
    <lineage>
        <taxon>Eukaryota</taxon>
        <taxon>Metazoa</taxon>
        <taxon>Ecdysozoa</taxon>
        <taxon>Arthropoda</taxon>
        <taxon>Chelicerata</taxon>
        <taxon>Arachnida</taxon>
        <taxon>Araneae</taxon>
        <taxon>Araneomorphae</taxon>
        <taxon>Entelegynae</taxon>
        <taxon>Araneoidea</taxon>
        <taxon>Araneidae</taxon>
        <taxon>Caerostris</taxon>
    </lineage>
</organism>
<feature type="non-terminal residue" evidence="1">
    <location>
        <position position="18"/>
    </location>
</feature>
<keyword evidence="2" id="KW-1185">Reference proteome</keyword>